<organism evidence="8 9">
    <name type="scientific">Alkaliphilus peptidifermentans DSM 18978</name>
    <dbReference type="NCBI Taxonomy" id="1120976"/>
    <lineage>
        <taxon>Bacteria</taxon>
        <taxon>Bacillati</taxon>
        <taxon>Bacillota</taxon>
        <taxon>Clostridia</taxon>
        <taxon>Peptostreptococcales</taxon>
        <taxon>Natronincolaceae</taxon>
        <taxon>Alkaliphilus</taxon>
    </lineage>
</organism>
<dbReference type="InterPro" id="IPR036736">
    <property type="entry name" value="ACP-like_sf"/>
</dbReference>
<keyword evidence="6" id="KW-0045">Antibiotic biosynthesis</keyword>
<proteinExistence type="inferred from homology"/>
<dbReference type="FunFam" id="3.40.50.12780:FF:000012">
    <property type="entry name" value="Non-ribosomal peptide synthetase"/>
    <property type="match status" value="1"/>
</dbReference>
<dbReference type="Gene3D" id="3.40.50.980">
    <property type="match status" value="2"/>
</dbReference>
<dbReference type="SUPFAM" id="SSF47336">
    <property type="entry name" value="ACP-like"/>
    <property type="match status" value="1"/>
</dbReference>
<dbReference type="GO" id="GO:0003824">
    <property type="term" value="F:catalytic activity"/>
    <property type="evidence" value="ECO:0007669"/>
    <property type="project" value="InterPro"/>
</dbReference>
<dbReference type="GO" id="GO:0043041">
    <property type="term" value="P:amino acid activation for nonribosomal peptide biosynthetic process"/>
    <property type="evidence" value="ECO:0007669"/>
    <property type="project" value="TreeGrafter"/>
</dbReference>
<dbReference type="InterPro" id="IPR000873">
    <property type="entry name" value="AMP-dep_synth/lig_dom"/>
</dbReference>
<dbReference type="Pfam" id="PF00501">
    <property type="entry name" value="AMP-binding"/>
    <property type="match status" value="1"/>
</dbReference>
<keyword evidence="9" id="KW-1185">Reference proteome</keyword>
<dbReference type="Gene3D" id="1.10.1200.10">
    <property type="entry name" value="ACP-like"/>
    <property type="match status" value="1"/>
</dbReference>
<dbReference type="InterPro" id="IPR009081">
    <property type="entry name" value="PP-bd_ACP"/>
</dbReference>
<dbReference type="GO" id="GO:0008610">
    <property type="term" value="P:lipid biosynthetic process"/>
    <property type="evidence" value="ECO:0007669"/>
    <property type="project" value="UniProtKB-ARBA"/>
</dbReference>
<dbReference type="InterPro" id="IPR001242">
    <property type="entry name" value="Condensation_dom"/>
</dbReference>
<evidence type="ECO:0000256" key="6">
    <source>
        <dbReference type="ARBA" id="ARBA00023194"/>
    </source>
</evidence>
<dbReference type="GO" id="GO:0044550">
    <property type="term" value="P:secondary metabolite biosynthetic process"/>
    <property type="evidence" value="ECO:0007669"/>
    <property type="project" value="TreeGrafter"/>
</dbReference>
<dbReference type="PROSITE" id="PS50075">
    <property type="entry name" value="CARRIER"/>
    <property type="match status" value="1"/>
</dbReference>
<dbReference type="Pfam" id="PF00550">
    <property type="entry name" value="PP-binding"/>
    <property type="match status" value="1"/>
</dbReference>
<dbReference type="Pfam" id="PF00668">
    <property type="entry name" value="Condensation"/>
    <property type="match status" value="2"/>
</dbReference>
<dbReference type="Gene3D" id="3.30.559.30">
    <property type="entry name" value="Nonribosomal peptide synthetase, condensation domain"/>
    <property type="match status" value="2"/>
</dbReference>
<feature type="domain" description="Carrier" evidence="7">
    <location>
        <begin position="956"/>
        <end position="1030"/>
    </location>
</feature>
<dbReference type="GO" id="GO:0017000">
    <property type="term" value="P:antibiotic biosynthetic process"/>
    <property type="evidence" value="ECO:0007669"/>
    <property type="project" value="UniProtKB-KW"/>
</dbReference>
<evidence type="ECO:0000259" key="7">
    <source>
        <dbReference type="PROSITE" id="PS50075"/>
    </source>
</evidence>
<dbReference type="InterPro" id="IPR006162">
    <property type="entry name" value="Ppantetheine_attach_site"/>
</dbReference>
<evidence type="ECO:0000256" key="2">
    <source>
        <dbReference type="ARBA" id="ARBA00006432"/>
    </source>
</evidence>
<dbReference type="PANTHER" id="PTHR45527">
    <property type="entry name" value="NONRIBOSOMAL PEPTIDE SYNTHETASE"/>
    <property type="match status" value="1"/>
</dbReference>
<evidence type="ECO:0000256" key="5">
    <source>
        <dbReference type="ARBA" id="ARBA00022737"/>
    </source>
</evidence>
<keyword evidence="3" id="KW-0596">Phosphopantetheine</keyword>
<dbReference type="InterPro" id="IPR010060">
    <property type="entry name" value="NRPS_synth"/>
</dbReference>
<dbReference type="Proteomes" id="UP000198636">
    <property type="component" value="Unassembled WGS sequence"/>
</dbReference>
<reference evidence="8 9" key="1">
    <citation type="submission" date="2016-10" db="EMBL/GenBank/DDBJ databases">
        <authorList>
            <person name="de Groot N.N."/>
        </authorList>
    </citation>
    <scope>NUCLEOTIDE SEQUENCE [LARGE SCALE GENOMIC DNA]</scope>
    <source>
        <strain evidence="8 9">DSM 18978</strain>
    </source>
</reference>
<dbReference type="FunFam" id="3.40.50.980:FF:000001">
    <property type="entry name" value="Non-ribosomal peptide synthetase"/>
    <property type="match status" value="1"/>
</dbReference>
<evidence type="ECO:0000256" key="4">
    <source>
        <dbReference type="ARBA" id="ARBA00022553"/>
    </source>
</evidence>
<dbReference type="PROSITE" id="PS00012">
    <property type="entry name" value="PHOSPHOPANTETHEINE"/>
    <property type="match status" value="1"/>
</dbReference>
<dbReference type="InterPro" id="IPR023213">
    <property type="entry name" value="CAT-like_dom_sf"/>
</dbReference>
<dbReference type="PROSITE" id="PS00455">
    <property type="entry name" value="AMP_BINDING"/>
    <property type="match status" value="1"/>
</dbReference>
<dbReference type="RefSeq" id="WP_091543302.1">
    <property type="nucleotide sequence ID" value="NZ_FMUS01000013.1"/>
</dbReference>
<dbReference type="Pfam" id="PF13193">
    <property type="entry name" value="AMP-binding_C"/>
    <property type="match status" value="1"/>
</dbReference>
<evidence type="ECO:0000313" key="9">
    <source>
        <dbReference type="Proteomes" id="UP000198636"/>
    </source>
</evidence>
<accession>A0A1G5I281</accession>
<dbReference type="InterPro" id="IPR020845">
    <property type="entry name" value="AMP-binding_CS"/>
</dbReference>
<comment type="similarity">
    <text evidence="2">Belongs to the ATP-dependent AMP-binding enzyme family.</text>
</comment>
<dbReference type="SUPFAM" id="SSF52777">
    <property type="entry name" value="CoA-dependent acyltransferases"/>
    <property type="match status" value="4"/>
</dbReference>
<name>A0A1G5I281_9FIRM</name>
<dbReference type="InterPro" id="IPR025110">
    <property type="entry name" value="AMP-bd_C"/>
</dbReference>
<gene>
    <name evidence="8" type="ORF">SAMN03080606_02221</name>
</gene>
<comment type="cofactor">
    <cofactor evidence="1">
        <name>pantetheine 4'-phosphate</name>
        <dbReference type="ChEBI" id="CHEBI:47942"/>
    </cofactor>
</comment>
<dbReference type="InterPro" id="IPR010071">
    <property type="entry name" value="AA_adenyl_dom"/>
</dbReference>
<dbReference type="SUPFAM" id="SSF56801">
    <property type="entry name" value="Acetyl-CoA synthetase-like"/>
    <property type="match status" value="1"/>
</dbReference>
<dbReference type="Gene3D" id="3.30.559.10">
    <property type="entry name" value="Chloramphenicol acetyltransferase-like domain"/>
    <property type="match status" value="2"/>
</dbReference>
<dbReference type="GO" id="GO:0031177">
    <property type="term" value="F:phosphopantetheine binding"/>
    <property type="evidence" value="ECO:0007669"/>
    <property type="project" value="TreeGrafter"/>
</dbReference>
<dbReference type="GO" id="GO:0005737">
    <property type="term" value="C:cytoplasm"/>
    <property type="evidence" value="ECO:0007669"/>
    <property type="project" value="TreeGrafter"/>
</dbReference>
<sequence length="1499" mass="172926">MDRDITLYPLTHPQKRVWYIEKIYPSTSVNNISGTVRAEGKIDYKVLERAIDTFVEANDGVRIQLKEVEGEGFQYIEEFVSCHVDFFDFSNSSNPEEDFNAWACEESKIPFILEDSPLYYFAIFKINEGSSGYYVKFHHIVCDGWSIKLMTEQISQAYNSIINNEEEYLEKKPSYLQYVINEKAYLTSDKIHKNREFWTSKFSEVIEGITRGKINNFPGKRKSFHFNKYESKEILEYVKENSISLNTLFTAATLIYLSIAEQRNDITVGIPVLNRSGKIEKSIVGMFTSTVPLRIKVDEEEEIYSFIQKIKSEMKKCLFHQKYPYNLLVQDLQLKKKGYDNLFDVCINYYNTKLESRLEGIPLDNKEIYNGRQIYPLQIVIKEWYGEGKLTLEFDYQQEHYNEGNIEDLFLYINKILKSIISNAGIKLKDINILSEEQVKYQLWDYNDTVNNYDDNTIDQMFEEEAQKTPDKIAVSYKERQLTYKELKMKSDKLASFLLDSGVEKGEIVGLMTNHSIETIIGILGIMKAGAAFLPIDSNYPPERIKHMLEECSVSTIVSNCKLNNDITLSFNTIQLDNPEIYKQILHLPARKNKLSDIVYVIYTSGSTGKPKGVHVQHRGLVNYIKWAQKTYVKNETEVFPLYSSLTFDLTITSIFLPLISGGKIIIYRDEDDTEYVLYRVFKDKLATIVKLTPSQLSLIKDMDNGKSTVKRLIVGGEDLKVSLAKSIYESFQGDIEIFNEYGPTETVVGCMIHRFDIDRDTGLSVPIGKPIDNVQIYILDKYMRLLPPGSVGELYVSGDGVARGYMRKQDLTDARFITNPFIKGKRMYKTGDLAKLNLQGNIEFVGRADRQVKIRGHRIELGEIENSLLSFEAIENAVVSIRQQANGDKYLCGYIVEKIKVDLNELKDYLSQFLFNYAIPEHWIYMDNIPLTKNGKVDYNMLPEPEIVTNKKIVEPRNSIEKVLLEYIVELIGVEAVGMKDNFFHIGGDSIKAIQLSSRLQGKGYKIRVEDILSKPLLEEMALCILEGEYISKNNNNTCEGSIKASPITEWFFAQNLQNPDCFTQSVMVNIRGGIDENQFNDIFQKLIQHHDILRVNYDPIKKELYYNNRYLNNNFKVAFYDLSKYTVEEQKKMLQQISTEESGFNIERDILIKACLFYMDKQQYKLFIKVHHLAIDGVSWRILIDDISTAIEQLILGREIELPSKTSSYSQWCEEINRFSIDKALEKEKSYWQEIVQKEITFPAAGKKYFKSSTKKGLTITAQLTEDETANLVYRANRAYNTKVNELLIISLVMTIAQLSGSSSVVLELESHGREHSLMESDLTRTVGWFTSMFPTSFKAEGIEEMDILIKSLKEQIREIPYNGIGYGILRYLKKQIQDNYENTRLRFNYMGDMDDIGGYKYVKDAGICFSAYSDASNILTCPMVINALLMEDKLTILATYDEKLINTDKCKEFINLYVENISKIVDYCISKDTIQYTVSDFDLVKISQEELNNLIK</sequence>
<dbReference type="Gene3D" id="2.30.38.10">
    <property type="entry name" value="Luciferase, Domain 3"/>
    <property type="match status" value="1"/>
</dbReference>
<dbReference type="Gene3D" id="3.30.300.30">
    <property type="match status" value="1"/>
</dbReference>
<dbReference type="PANTHER" id="PTHR45527:SF1">
    <property type="entry name" value="FATTY ACID SYNTHASE"/>
    <property type="match status" value="1"/>
</dbReference>
<dbReference type="InterPro" id="IPR045851">
    <property type="entry name" value="AMP-bd_C_sf"/>
</dbReference>
<dbReference type="EMBL" id="FMUS01000013">
    <property type="protein sequence ID" value="SCY70225.1"/>
    <property type="molecule type" value="Genomic_DNA"/>
</dbReference>
<dbReference type="STRING" id="1120976.SAMN03080606_02221"/>
<evidence type="ECO:0000256" key="3">
    <source>
        <dbReference type="ARBA" id="ARBA00022450"/>
    </source>
</evidence>
<evidence type="ECO:0000313" key="8">
    <source>
        <dbReference type="EMBL" id="SCY70225.1"/>
    </source>
</evidence>
<keyword evidence="4" id="KW-0597">Phosphoprotein</keyword>
<dbReference type="OrthoDB" id="51171at2"/>
<dbReference type="NCBIfam" id="TIGR01720">
    <property type="entry name" value="NRPS-para261"/>
    <property type="match status" value="1"/>
</dbReference>
<keyword evidence="5" id="KW-0677">Repeat</keyword>
<protein>
    <submittedName>
        <fullName evidence="8">Non-ribosomal peptide synthase domain TIGR01720/amino acid adenylation domain-containing protein</fullName>
    </submittedName>
</protein>
<dbReference type="NCBIfam" id="TIGR01733">
    <property type="entry name" value="AA-adenyl-dom"/>
    <property type="match status" value="1"/>
</dbReference>
<evidence type="ECO:0000256" key="1">
    <source>
        <dbReference type="ARBA" id="ARBA00001957"/>
    </source>
</evidence>